<evidence type="ECO:0000313" key="3">
    <source>
        <dbReference type="Proteomes" id="UP000501690"/>
    </source>
</evidence>
<organism evidence="2 3">
    <name type="scientific">Vigna unguiculata</name>
    <name type="common">Cowpea</name>
    <dbReference type="NCBI Taxonomy" id="3917"/>
    <lineage>
        <taxon>Eukaryota</taxon>
        <taxon>Viridiplantae</taxon>
        <taxon>Streptophyta</taxon>
        <taxon>Embryophyta</taxon>
        <taxon>Tracheophyta</taxon>
        <taxon>Spermatophyta</taxon>
        <taxon>Magnoliopsida</taxon>
        <taxon>eudicotyledons</taxon>
        <taxon>Gunneridae</taxon>
        <taxon>Pentapetalae</taxon>
        <taxon>rosids</taxon>
        <taxon>fabids</taxon>
        <taxon>Fabales</taxon>
        <taxon>Fabaceae</taxon>
        <taxon>Papilionoideae</taxon>
        <taxon>50 kb inversion clade</taxon>
        <taxon>NPAAA clade</taxon>
        <taxon>indigoferoid/millettioid clade</taxon>
        <taxon>Phaseoleae</taxon>
        <taxon>Vigna</taxon>
    </lineage>
</organism>
<dbReference type="Proteomes" id="UP000501690">
    <property type="component" value="Linkage Group LG10"/>
</dbReference>
<accession>A0A4D6NHK2</accession>
<evidence type="ECO:0000256" key="1">
    <source>
        <dbReference type="SAM" id="MobiDB-lite"/>
    </source>
</evidence>
<evidence type="ECO:0000313" key="2">
    <source>
        <dbReference type="EMBL" id="QCE11417.1"/>
    </source>
</evidence>
<proteinExistence type="predicted"/>
<feature type="compositionally biased region" description="Polar residues" evidence="1">
    <location>
        <begin position="24"/>
        <end position="39"/>
    </location>
</feature>
<feature type="region of interest" description="Disordered" evidence="1">
    <location>
        <begin position="83"/>
        <end position="168"/>
    </location>
</feature>
<dbReference type="EMBL" id="CP039354">
    <property type="protein sequence ID" value="QCE11417.1"/>
    <property type="molecule type" value="Genomic_DNA"/>
</dbReference>
<protein>
    <submittedName>
        <fullName evidence="2">Uncharacterized protein</fullName>
    </submittedName>
</protein>
<feature type="region of interest" description="Disordered" evidence="1">
    <location>
        <begin position="24"/>
        <end position="67"/>
    </location>
</feature>
<dbReference type="AlphaFoldDB" id="A0A4D6NHK2"/>
<feature type="compositionally biased region" description="Polar residues" evidence="1">
    <location>
        <begin position="104"/>
        <end position="118"/>
    </location>
</feature>
<sequence length="168" mass="18667">MCVVNHNLNPSCSKIRRQVPSFSPSRAWNQNHHQSSSTPHLLRQARDAGDDADHHQKKKDITGDHGSLSSFFSNVREILSSRHRPPSLLQHTTTQLACRRRQSMPETSTSFARLNNSVLAHASKPNPERSPPRRNQPKTLPATATSTTDLDGESLGYATFTLPPRAST</sequence>
<feature type="compositionally biased region" description="Basic and acidic residues" evidence="1">
    <location>
        <begin position="44"/>
        <end position="63"/>
    </location>
</feature>
<gene>
    <name evidence="2" type="ORF">DEO72_LG10g2650</name>
</gene>
<keyword evidence="3" id="KW-1185">Reference proteome</keyword>
<reference evidence="2 3" key="1">
    <citation type="submission" date="2019-04" db="EMBL/GenBank/DDBJ databases">
        <title>An improved genome assembly and genetic linkage map for asparagus bean, Vigna unguiculata ssp. sesquipedialis.</title>
        <authorList>
            <person name="Xia Q."/>
            <person name="Zhang R."/>
            <person name="Dong Y."/>
        </authorList>
    </citation>
    <scope>NUCLEOTIDE SEQUENCE [LARGE SCALE GENOMIC DNA]</scope>
    <source>
        <tissue evidence="2">Leaf</tissue>
    </source>
</reference>
<name>A0A4D6NHK2_VIGUN</name>